<proteinExistence type="predicted"/>
<protein>
    <submittedName>
        <fullName evidence="1">Uncharacterized protein</fullName>
    </submittedName>
</protein>
<gene>
    <name evidence="1" type="ORF">EV702DRAFT_98828</name>
</gene>
<dbReference type="Proteomes" id="UP000714275">
    <property type="component" value="Unassembled WGS sequence"/>
</dbReference>
<sequence length="108" mass="11368">MPGYASLGPKRAQVALCSICALSICLALGDKLFLEDNQVQQNPSKGLKTPTKPRVGQKVLTNVNDIAYSVEPRICKCATQSDGISLRGCLPGSACESSVMLITLVASD</sequence>
<name>A0A9P6ZZT1_9AGAM</name>
<evidence type="ECO:0000313" key="2">
    <source>
        <dbReference type="Proteomes" id="UP000714275"/>
    </source>
</evidence>
<evidence type="ECO:0000313" key="1">
    <source>
        <dbReference type="EMBL" id="KAG1779398.1"/>
    </source>
</evidence>
<comment type="caution">
    <text evidence="1">The sequence shown here is derived from an EMBL/GenBank/DDBJ whole genome shotgun (WGS) entry which is preliminary data.</text>
</comment>
<reference evidence="1" key="1">
    <citation type="journal article" date="2020" name="New Phytol.">
        <title>Comparative genomics reveals dynamic genome evolution in host specialist ectomycorrhizal fungi.</title>
        <authorList>
            <person name="Lofgren L.A."/>
            <person name="Nguyen N.H."/>
            <person name="Vilgalys R."/>
            <person name="Ruytinx J."/>
            <person name="Liao H.L."/>
            <person name="Branco S."/>
            <person name="Kuo A."/>
            <person name="LaButti K."/>
            <person name="Lipzen A."/>
            <person name="Andreopoulos W."/>
            <person name="Pangilinan J."/>
            <person name="Riley R."/>
            <person name="Hundley H."/>
            <person name="Na H."/>
            <person name="Barry K."/>
            <person name="Grigoriev I.V."/>
            <person name="Stajich J.E."/>
            <person name="Kennedy P.G."/>
        </authorList>
    </citation>
    <scope>NUCLEOTIDE SEQUENCE</scope>
    <source>
        <strain evidence="1">DOB743</strain>
    </source>
</reference>
<dbReference type="EMBL" id="JABBWD010000012">
    <property type="protein sequence ID" value="KAG1779398.1"/>
    <property type="molecule type" value="Genomic_DNA"/>
</dbReference>
<dbReference type="AlphaFoldDB" id="A0A9P6ZZT1"/>
<organism evidence="1 2">
    <name type="scientific">Suillus placidus</name>
    <dbReference type="NCBI Taxonomy" id="48579"/>
    <lineage>
        <taxon>Eukaryota</taxon>
        <taxon>Fungi</taxon>
        <taxon>Dikarya</taxon>
        <taxon>Basidiomycota</taxon>
        <taxon>Agaricomycotina</taxon>
        <taxon>Agaricomycetes</taxon>
        <taxon>Agaricomycetidae</taxon>
        <taxon>Boletales</taxon>
        <taxon>Suillineae</taxon>
        <taxon>Suillaceae</taxon>
        <taxon>Suillus</taxon>
    </lineage>
</organism>
<keyword evidence="2" id="KW-1185">Reference proteome</keyword>
<accession>A0A9P6ZZT1</accession>